<organism evidence="5 6">
    <name type="scientific">Streptomyces sirii</name>
    <dbReference type="NCBI Taxonomy" id="3127701"/>
    <lineage>
        <taxon>Bacteria</taxon>
        <taxon>Bacillati</taxon>
        <taxon>Actinomycetota</taxon>
        <taxon>Actinomycetes</taxon>
        <taxon>Kitasatosporales</taxon>
        <taxon>Streptomycetaceae</taxon>
        <taxon>Streptomyces</taxon>
    </lineage>
</organism>
<dbReference type="SUPFAM" id="SSF48452">
    <property type="entry name" value="TPR-like"/>
    <property type="match status" value="2"/>
</dbReference>
<feature type="repeat" description="TPR" evidence="3">
    <location>
        <begin position="588"/>
        <end position="621"/>
    </location>
</feature>
<gene>
    <name evidence="5" type="ORF">WAB15_17980</name>
</gene>
<dbReference type="RefSeq" id="WP_407286880.1">
    <property type="nucleotide sequence ID" value="NZ_CP147982.1"/>
</dbReference>
<dbReference type="EMBL" id="CP147982">
    <property type="protein sequence ID" value="WXK77736.1"/>
    <property type="molecule type" value="Genomic_DNA"/>
</dbReference>
<dbReference type="InterPro" id="IPR019734">
    <property type="entry name" value="TPR_rpt"/>
</dbReference>
<dbReference type="SMART" id="SM00028">
    <property type="entry name" value="TPR"/>
    <property type="match status" value="9"/>
</dbReference>
<accession>A0ABZ2QNA3</accession>
<protein>
    <submittedName>
        <fullName evidence="5">Tetratricopeptide repeat protein</fullName>
    </submittedName>
</protein>
<evidence type="ECO:0000256" key="2">
    <source>
        <dbReference type="ARBA" id="ARBA00022803"/>
    </source>
</evidence>
<dbReference type="SUPFAM" id="SSF52540">
    <property type="entry name" value="P-loop containing nucleoside triphosphate hydrolases"/>
    <property type="match status" value="1"/>
</dbReference>
<sequence>MDRSRMSRQELIRLRRREGFVGRQGQIAAFRDNFARAVEDPAFQFLFHVHGQAGVGKTSLIRQFENAVRERGAPTAYIDEAVHGVPEAMAAVSSQLAAQGRPLKAFDKLFAIYRERRHEVEAAAVAAQEGPSGPVEPGDSQGPAPSPGSVIAAQAGLATLNLVPGVGAVTGSLDPRQVARGAERLRGLLSARLRNHDDVRLVMSPQEVLTPVFVREVSTVADEVPCLALFLDTYERTGPLLDVWLRDVLVTDRYGPLAPNVMVTLAGQTALDRRCWADYLDCVAELPLEAFTEAEARQFLATRGIVDERIVEVILRLSGGLPVLVSTLAENRPRAVEAVDDPSDTAVERFLKWETDPVRREAALAAALPRHLDEDIFRAAVDPDAAEQFGWLRGLPFVADRAGRWQYHEVVRTAMLRLQRRRSPQTWTARHRRLAEAARRRRAERAVDADPERSWTDERWVEYRLRETYHRLCADPQQALSQALADILDAAEYERPVVRRAAESLRQAGEDAGAAEAGAWGDRLVAALTEDGDGLIATLTALLARSGLEVAEQARIHRIRGREYRKSEAWPQAFADFDRCLELAPHDVPALLGRGLTHRYMRSFERAAEDYTRALDIAPDSVDAASQLGEVYRLMGRFEQAVTEFDRALAGRPRHAFTIASRAVCHRRLGRHEEALAGLERAIEINAEYAWAMAERGATYRDLGQYDLALAEFDRALAINPHYVWAYARRGLTLRAMGRYEEALTAFGRAAELQPDDPWIWGVRCNTYLETQRYEQALVEAERALAVEPSYAWAHTAREFARCAARGRTNLLTGRLAEALADFDRVIELGAERPPGGASAFVLRGKVRLLLGDDLHALADVDRALAVAGPTEALLALKAGCLRRLGRLEEAGEAVGAARQSAGALAGPVVRYEAALLAGAASESDAAGSASAWEDLRSDGIRPAPEPDGSDLNGDGLNGRDLSDLNDSAPNDSALDDSALNAVHRFMGAAAVAVASCCALGDWAGAEGVIGELLEVGAWEPIAETELGVRELARLPGADAERLEAIREALIRGMAAAAGRPG</sequence>
<dbReference type="Proteomes" id="UP001626628">
    <property type="component" value="Chromosome"/>
</dbReference>
<dbReference type="PROSITE" id="PS50293">
    <property type="entry name" value="TPR_REGION"/>
    <property type="match status" value="2"/>
</dbReference>
<dbReference type="InterPro" id="IPR050498">
    <property type="entry name" value="Ycf3"/>
</dbReference>
<keyword evidence="2 3" id="KW-0802">TPR repeat</keyword>
<proteinExistence type="predicted"/>
<keyword evidence="1" id="KW-0677">Repeat</keyword>
<feature type="repeat" description="TPR" evidence="3">
    <location>
        <begin position="554"/>
        <end position="587"/>
    </location>
</feature>
<name>A0ABZ2QNA3_9ACTN</name>
<feature type="region of interest" description="Disordered" evidence="4">
    <location>
        <begin position="123"/>
        <end position="149"/>
    </location>
</feature>
<dbReference type="PANTHER" id="PTHR44858:SF1">
    <property type="entry name" value="UDP-N-ACETYLGLUCOSAMINE--PEPTIDE N-ACETYLGLUCOSAMINYLTRANSFERASE SPINDLY-RELATED"/>
    <property type="match status" value="1"/>
</dbReference>
<evidence type="ECO:0000313" key="6">
    <source>
        <dbReference type="Proteomes" id="UP001626628"/>
    </source>
</evidence>
<evidence type="ECO:0000313" key="5">
    <source>
        <dbReference type="EMBL" id="WXK77736.1"/>
    </source>
</evidence>
<dbReference type="InterPro" id="IPR011990">
    <property type="entry name" value="TPR-like_helical_dom_sf"/>
</dbReference>
<evidence type="ECO:0000256" key="3">
    <source>
        <dbReference type="PROSITE-ProRule" id="PRU00339"/>
    </source>
</evidence>
<dbReference type="PANTHER" id="PTHR44858">
    <property type="entry name" value="TETRATRICOPEPTIDE REPEAT PROTEIN 6"/>
    <property type="match status" value="1"/>
</dbReference>
<keyword evidence="6" id="KW-1185">Reference proteome</keyword>
<dbReference type="Pfam" id="PF13424">
    <property type="entry name" value="TPR_12"/>
    <property type="match status" value="2"/>
</dbReference>
<feature type="repeat" description="TPR" evidence="3">
    <location>
        <begin position="690"/>
        <end position="723"/>
    </location>
</feature>
<dbReference type="InterPro" id="IPR027417">
    <property type="entry name" value="P-loop_NTPase"/>
</dbReference>
<feature type="repeat" description="TPR" evidence="3">
    <location>
        <begin position="724"/>
        <end position="757"/>
    </location>
</feature>
<evidence type="ECO:0000256" key="4">
    <source>
        <dbReference type="SAM" id="MobiDB-lite"/>
    </source>
</evidence>
<feature type="region of interest" description="Disordered" evidence="4">
    <location>
        <begin position="937"/>
        <end position="970"/>
    </location>
</feature>
<feature type="repeat" description="TPR" evidence="3">
    <location>
        <begin position="622"/>
        <end position="655"/>
    </location>
</feature>
<dbReference type="PROSITE" id="PS50005">
    <property type="entry name" value="TPR"/>
    <property type="match status" value="5"/>
</dbReference>
<dbReference type="Gene3D" id="1.25.40.10">
    <property type="entry name" value="Tetratricopeptide repeat domain"/>
    <property type="match status" value="3"/>
</dbReference>
<evidence type="ECO:0000256" key="1">
    <source>
        <dbReference type="ARBA" id="ARBA00022737"/>
    </source>
</evidence>
<reference evidence="5 6" key="1">
    <citation type="submission" date="2024-03" db="EMBL/GenBank/DDBJ databases">
        <title>The complete genome of Streptomyces sirii sp.nov.</title>
        <authorList>
            <person name="Zakalyukina Y.V."/>
            <person name="Belik A.R."/>
            <person name="Biryukov M.V."/>
            <person name="Baturina O.A."/>
            <person name="Kabilov M.R."/>
        </authorList>
    </citation>
    <scope>NUCLEOTIDE SEQUENCE [LARGE SCALE GENOMIC DNA]</scope>
    <source>
        <strain evidence="5 6">BP-8</strain>
    </source>
</reference>